<dbReference type="Pfam" id="PF01379">
    <property type="entry name" value="Porphobil_deam"/>
    <property type="match status" value="1"/>
</dbReference>
<dbReference type="eggNOG" id="COG0181">
    <property type="taxonomic scope" value="Bacteria"/>
</dbReference>
<evidence type="ECO:0000256" key="5">
    <source>
        <dbReference type="ARBA" id="ARBA00011245"/>
    </source>
</evidence>
<comment type="pathway">
    <text evidence="2">Porphyrin-containing compound metabolism; protoporphyrin-IX biosynthesis; coproporphyrinogen-III from 5-aminolevulinate: step 2/4.</text>
</comment>
<comment type="pathway">
    <text evidence="3">Porphyrin-containing compound metabolism; chlorophyll biosynthesis.</text>
</comment>
<comment type="subunit">
    <text evidence="5 10">Monomer.</text>
</comment>
<dbReference type="PRINTS" id="PR00151">
    <property type="entry name" value="PORPHBDMNASE"/>
</dbReference>
<evidence type="ECO:0000313" key="14">
    <source>
        <dbReference type="Proteomes" id="UP000030533"/>
    </source>
</evidence>
<dbReference type="HAMAP" id="MF_00260">
    <property type="entry name" value="Porphobil_deam"/>
    <property type="match status" value="1"/>
</dbReference>
<dbReference type="AlphaFoldDB" id="A0A0A2AT10"/>
<comment type="miscellaneous">
    <text evidence="10">The porphobilinogen subunits are added to the dipyrromethane group.</text>
</comment>
<evidence type="ECO:0000256" key="10">
    <source>
        <dbReference type="HAMAP-Rule" id="MF_00260"/>
    </source>
</evidence>
<comment type="similarity">
    <text evidence="4 10">Belongs to the HMBS family.</text>
</comment>
<evidence type="ECO:0000256" key="6">
    <source>
        <dbReference type="ARBA" id="ARBA00022679"/>
    </source>
</evidence>
<dbReference type="PANTHER" id="PTHR11557">
    <property type="entry name" value="PORPHOBILINOGEN DEAMINASE"/>
    <property type="match status" value="1"/>
</dbReference>
<dbReference type="Proteomes" id="UP000030533">
    <property type="component" value="Unassembled WGS sequence"/>
</dbReference>
<dbReference type="InterPro" id="IPR022419">
    <property type="entry name" value="Porphobilin_deaminase_cofac_BS"/>
</dbReference>
<dbReference type="FunFam" id="3.40.190.10:FF:000004">
    <property type="entry name" value="Porphobilinogen deaminase"/>
    <property type="match status" value="1"/>
</dbReference>
<evidence type="ECO:0000313" key="13">
    <source>
        <dbReference type="EMBL" id="KGG03675.1"/>
    </source>
</evidence>
<dbReference type="InterPro" id="IPR000860">
    <property type="entry name" value="HemC"/>
</dbReference>
<evidence type="ECO:0000256" key="2">
    <source>
        <dbReference type="ARBA" id="ARBA00004735"/>
    </source>
</evidence>
<dbReference type="GO" id="GO:0005737">
    <property type="term" value="C:cytoplasm"/>
    <property type="evidence" value="ECO:0007669"/>
    <property type="project" value="UniProtKB-UniRule"/>
</dbReference>
<dbReference type="FunFam" id="3.40.190.10:FF:000005">
    <property type="entry name" value="Porphobilinogen deaminase"/>
    <property type="match status" value="1"/>
</dbReference>
<dbReference type="InterPro" id="IPR022418">
    <property type="entry name" value="Porphobilinogen_deaminase_C"/>
</dbReference>
<keyword evidence="7" id="KW-0149">Chlorophyll biosynthesis</keyword>
<dbReference type="EC" id="2.5.1.61" evidence="10"/>
<dbReference type="CDD" id="cd13645">
    <property type="entry name" value="PBP2_HuPBGD_like"/>
    <property type="match status" value="1"/>
</dbReference>
<dbReference type="Gene3D" id="3.30.160.40">
    <property type="entry name" value="Porphobilinogen deaminase, C-terminal domain"/>
    <property type="match status" value="1"/>
</dbReference>
<evidence type="ECO:0000256" key="3">
    <source>
        <dbReference type="ARBA" id="ARBA00005173"/>
    </source>
</evidence>
<keyword evidence="6 10" id="KW-0808">Transferase</keyword>
<dbReference type="FunFam" id="3.30.160.40:FF:000002">
    <property type="entry name" value="Porphobilinogen deaminase"/>
    <property type="match status" value="1"/>
</dbReference>
<comment type="catalytic activity">
    <reaction evidence="9 10">
        <text>4 porphobilinogen + H2O = hydroxymethylbilane + 4 NH4(+)</text>
        <dbReference type="Rhea" id="RHEA:13185"/>
        <dbReference type="ChEBI" id="CHEBI:15377"/>
        <dbReference type="ChEBI" id="CHEBI:28938"/>
        <dbReference type="ChEBI" id="CHEBI:57845"/>
        <dbReference type="ChEBI" id="CHEBI:58126"/>
        <dbReference type="EC" id="2.5.1.61"/>
    </reaction>
</comment>
<dbReference type="PROSITE" id="PS00533">
    <property type="entry name" value="PORPHOBILINOGEN_DEAM"/>
    <property type="match status" value="1"/>
</dbReference>
<evidence type="ECO:0000256" key="7">
    <source>
        <dbReference type="ARBA" id="ARBA00023171"/>
    </source>
</evidence>
<dbReference type="RefSeq" id="WP_032514869.1">
    <property type="nucleotide sequence ID" value="NZ_JNAO01000001.1"/>
</dbReference>
<feature type="domain" description="Porphobilinogen deaminase N-terminal" evidence="11">
    <location>
        <begin position="6"/>
        <end position="216"/>
    </location>
</feature>
<dbReference type="PANTHER" id="PTHR11557:SF0">
    <property type="entry name" value="PORPHOBILINOGEN DEAMINASE"/>
    <property type="match status" value="1"/>
</dbReference>
<sequence>MTNFKLKIASRRSKLAMVQTLWVKDQLERNIPNLEVSIEAMATQGDKILDVALAKIGDKGLFTKELEAQMLVGHADIAVHSLKDLPTNLPSGLKLGCITKREDPADALVVSKKNDCYKLETLPEGSIVGTSSLRRLAQLRNKYPHLVFKDIRGNVITRIEKLDSGEFDCIILAAAGLKRLGFESRIHQLIPSEISLHAVGQGALGIECKSDDKKVLEIINVLEDKPTSQRCLAERAFLRELEGGCQVPIGVNSSIDNGQLCLTGMVASLDGERLIKDQVIGNINDPELLGIELAKRLKLKGADKILSEIFEEFRENKN</sequence>
<reference evidence="14" key="1">
    <citation type="journal article" date="2014" name="Sci. Data">
        <title>Genomes of diverse isolates of the marine cyanobacterium Prochlorococcus.</title>
        <authorList>
            <person name="Biller S."/>
            <person name="Berube P."/>
            <person name="Thompson J."/>
            <person name="Kelly L."/>
            <person name="Roggensack S."/>
            <person name="Awad L."/>
            <person name="Roache-Johnson K."/>
            <person name="Ding H."/>
            <person name="Giovannoni S.J."/>
            <person name="Moore L.R."/>
            <person name="Chisholm S.W."/>
        </authorList>
    </citation>
    <scope>NUCLEOTIDE SEQUENCE [LARGE SCALE GENOMIC DNA]</scope>
    <source>
        <strain evidence="14">MIT 9314</strain>
    </source>
</reference>
<evidence type="ECO:0000259" key="12">
    <source>
        <dbReference type="Pfam" id="PF03900"/>
    </source>
</evidence>
<keyword evidence="8 10" id="KW-0627">Porphyrin biosynthesis</keyword>
<comment type="function">
    <text evidence="1 10">Tetrapolymerization of the monopyrrole PBG into the hydroxymethylbilane pre-uroporphyrinogen in several discrete steps.</text>
</comment>
<dbReference type="GO" id="GO:0015995">
    <property type="term" value="P:chlorophyll biosynthetic process"/>
    <property type="evidence" value="ECO:0007669"/>
    <property type="project" value="UniProtKB-KW"/>
</dbReference>
<name>A0A0A2AT10_PROMR</name>
<proteinExistence type="inferred from homology"/>
<organism evidence="13 14">
    <name type="scientific">Prochlorococcus marinus str. MIT 9314</name>
    <dbReference type="NCBI Taxonomy" id="167548"/>
    <lineage>
        <taxon>Bacteria</taxon>
        <taxon>Bacillati</taxon>
        <taxon>Cyanobacteriota</taxon>
        <taxon>Cyanophyceae</taxon>
        <taxon>Synechococcales</taxon>
        <taxon>Prochlorococcaceae</taxon>
        <taxon>Prochlorococcus</taxon>
    </lineage>
</organism>
<evidence type="ECO:0000256" key="1">
    <source>
        <dbReference type="ARBA" id="ARBA00002869"/>
    </source>
</evidence>
<dbReference type="STRING" id="167548.EU98_0005"/>
<feature type="domain" description="Porphobilinogen deaminase C-terminal" evidence="12">
    <location>
        <begin position="229"/>
        <end position="298"/>
    </location>
</feature>
<evidence type="ECO:0000259" key="11">
    <source>
        <dbReference type="Pfam" id="PF01379"/>
    </source>
</evidence>
<accession>A0A0A2AT10</accession>
<dbReference type="InterPro" id="IPR022417">
    <property type="entry name" value="Porphobilin_deaminase_N"/>
</dbReference>
<comment type="caution">
    <text evidence="13">The sequence shown here is derived from an EMBL/GenBank/DDBJ whole genome shotgun (WGS) entry which is preliminary data.</text>
</comment>
<protein>
    <recommendedName>
        <fullName evidence="10">Porphobilinogen deaminase</fullName>
        <shortName evidence="10">PBG</shortName>
        <ecNumber evidence="10">2.5.1.61</ecNumber>
    </recommendedName>
    <alternativeName>
        <fullName evidence="10">Hydroxymethylbilane synthase</fullName>
        <shortName evidence="10">HMBS</shortName>
    </alternativeName>
    <alternativeName>
        <fullName evidence="10">Pre-uroporphyrinogen synthase</fullName>
    </alternativeName>
</protein>
<dbReference type="EMBL" id="JNAO01000001">
    <property type="protein sequence ID" value="KGG03675.1"/>
    <property type="molecule type" value="Genomic_DNA"/>
</dbReference>
<gene>
    <name evidence="10" type="primary">hemC</name>
    <name evidence="13" type="ORF">EU98_0005</name>
</gene>
<evidence type="ECO:0000256" key="8">
    <source>
        <dbReference type="ARBA" id="ARBA00023244"/>
    </source>
</evidence>
<dbReference type="Pfam" id="PF03900">
    <property type="entry name" value="Porphobil_deamC"/>
    <property type="match status" value="1"/>
</dbReference>
<dbReference type="GO" id="GO:0004418">
    <property type="term" value="F:hydroxymethylbilane synthase activity"/>
    <property type="evidence" value="ECO:0007669"/>
    <property type="project" value="UniProtKB-UniRule"/>
</dbReference>
<comment type="cofactor">
    <cofactor evidence="10">
        <name>dipyrromethane</name>
        <dbReference type="ChEBI" id="CHEBI:60342"/>
    </cofactor>
    <text evidence="10">Binds 1 dipyrromethane group covalently.</text>
</comment>
<dbReference type="Gene3D" id="3.40.190.10">
    <property type="entry name" value="Periplasmic binding protein-like II"/>
    <property type="match status" value="2"/>
</dbReference>
<dbReference type="GO" id="GO:0006782">
    <property type="term" value="P:protoporphyrinogen IX biosynthetic process"/>
    <property type="evidence" value="ECO:0007669"/>
    <property type="project" value="UniProtKB-UniRule"/>
</dbReference>
<dbReference type="PIRSF" id="PIRSF001438">
    <property type="entry name" value="4pyrrol_synth_OHMeBilane_synth"/>
    <property type="match status" value="1"/>
</dbReference>
<dbReference type="InterPro" id="IPR036803">
    <property type="entry name" value="Porphobilinogen_deaminase_C_sf"/>
</dbReference>
<evidence type="ECO:0000256" key="4">
    <source>
        <dbReference type="ARBA" id="ARBA00005638"/>
    </source>
</evidence>
<feature type="modified residue" description="S-(dipyrrolylmethanemethyl)cysteine" evidence="10">
    <location>
        <position position="245"/>
    </location>
</feature>
<dbReference type="SUPFAM" id="SSF54782">
    <property type="entry name" value="Porphobilinogen deaminase (hydroxymethylbilane synthase), C-terminal domain"/>
    <property type="match status" value="1"/>
</dbReference>
<evidence type="ECO:0000256" key="9">
    <source>
        <dbReference type="ARBA" id="ARBA00048169"/>
    </source>
</evidence>
<dbReference type="SUPFAM" id="SSF53850">
    <property type="entry name" value="Periplasmic binding protein-like II"/>
    <property type="match status" value="1"/>
</dbReference>
<dbReference type="NCBIfam" id="TIGR00212">
    <property type="entry name" value="hemC"/>
    <property type="match status" value="1"/>
</dbReference>